<evidence type="ECO:0000256" key="2">
    <source>
        <dbReference type="ARBA" id="ARBA00023108"/>
    </source>
</evidence>
<dbReference type="InterPro" id="IPR038606">
    <property type="entry name" value="To_sf"/>
</dbReference>
<dbReference type="Proteomes" id="UP001566132">
    <property type="component" value="Unassembled WGS sequence"/>
</dbReference>
<sequence length="273" mass="30838">MGTRWFLVLFTVFYQCSFVVQGKILVNQPDFVKTCMITKPREEFRNCSTNSVQTLFYEIPKGNEDIGLQVLDPLKVPVVKILQGGGGPVAVNASLTDVTVIGFGNTKIVMNFVDPETYDFYTKLHLPRMRIDGKYELLGRILVIPLRGKGSCWFDAKDLDIHVKSDVQMREQDGFHFFNVTAVHVKFTVGGLKLHMGNLFDGIKALEESTNAYLNANWRPVAESLNPILSKTIEDIMLEILQKVFDNIPADYFLGDIAENDKRKALLKTSQQP</sequence>
<name>A0ABD1EZY6_HYPHA</name>
<evidence type="ECO:0000256" key="4">
    <source>
        <dbReference type="SAM" id="SignalP"/>
    </source>
</evidence>
<comment type="caution">
    <text evidence="5">The sequence shown here is derived from an EMBL/GenBank/DDBJ whole genome shotgun (WGS) entry which is preliminary data.</text>
</comment>
<feature type="signal peptide" evidence="4">
    <location>
        <begin position="1"/>
        <end position="22"/>
    </location>
</feature>
<dbReference type="PANTHER" id="PTHR11008:SF25">
    <property type="entry name" value="IP09473P-RELATED"/>
    <property type="match status" value="1"/>
</dbReference>
<gene>
    <name evidence="5" type="ORF">ABEB36_005822</name>
</gene>
<evidence type="ECO:0000256" key="1">
    <source>
        <dbReference type="ARBA" id="ARBA00022729"/>
    </source>
</evidence>
<keyword evidence="1 4" id="KW-0732">Signal</keyword>
<dbReference type="GO" id="GO:0007623">
    <property type="term" value="P:circadian rhythm"/>
    <property type="evidence" value="ECO:0007669"/>
    <property type="project" value="UniProtKB-ARBA"/>
</dbReference>
<evidence type="ECO:0000313" key="5">
    <source>
        <dbReference type="EMBL" id="KAL1506458.1"/>
    </source>
</evidence>
<protein>
    <submittedName>
        <fullName evidence="5">Uncharacterized protein</fullName>
    </submittedName>
</protein>
<proteinExistence type="inferred from homology"/>
<evidence type="ECO:0000256" key="3">
    <source>
        <dbReference type="ARBA" id="ARBA00060902"/>
    </source>
</evidence>
<dbReference type="AlphaFoldDB" id="A0ABD1EZY6"/>
<feature type="chain" id="PRO_5044845462" evidence="4">
    <location>
        <begin position="23"/>
        <end position="273"/>
    </location>
</feature>
<dbReference type="PANTHER" id="PTHR11008">
    <property type="entry name" value="PROTEIN TAKEOUT-LIKE PROTEIN"/>
    <property type="match status" value="1"/>
</dbReference>
<keyword evidence="2" id="KW-0090">Biological rhythms</keyword>
<dbReference type="SMART" id="SM00700">
    <property type="entry name" value="JHBP"/>
    <property type="match status" value="1"/>
</dbReference>
<dbReference type="InterPro" id="IPR010562">
    <property type="entry name" value="Haemolymph_juvenile_hormone-bd"/>
</dbReference>
<keyword evidence="6" id="KW-1185">Reference proteome</keyword>
<dbReference type="EMBL" id="JBDJPC010000004">
    <property type="protein sequence ID" value="KAL1506458.1"/>
    <property type="molecule type" value="Genomic_DNA"/>
</dbReference>
<dbReference type="Pfam" id="PF06585">
    <property type="entry name" value="JHBP"/>
    <property type="match status" value="1"/>
</dbReference>
<organism evidence="5 6">
    <name type="scientific">Hypothenemus hampei</name>
    <name type="common">Coffee berry borer</name>
    <dbReference type="NCBI Taxonomy" id="57062"/>
    <lineage>
        <taxon>Eukaryota</taxon>
        <taxon>Metazoa</taxon>
        <taxon>Ecdysozoa</taxon>
        <taxon>Arthropoda</taxon>
        <taxon>Hexapoda</taxon>
        <taxon>Insecta</taxon>
        <taxon>Pterygota</taxon>
        <taxon>Neoptera</taxon>
        <taxon>Endopterygota</taxon>
        <taxon>Coleoptera</taxon>
        <taxon>Polyphaga</taxon>
        <taxon>Cucujiformia</taxon>
        <taxon>Curculionidae</taxon>
        <taxon>Scolytinae</taxon>
        <taxon>Hypothenemus</taxon>
    </lineage>
</organism>
<dbReference type="Gene3D" id="3.15.10.30">
    <property type="entry name" value="Haemolymph juvenile hormone binding protein"/>
    <property type="match status" value="1"/>
</dbReference>
<evidence type="ECO:0000313" key="6">
    <source>
        <dbReference type="Proteomes" id="UP001566132"/>
    </source>
</evidence>
<reference evidence="5 6" key="1">
    <citation type="submission" date="2024-05" db="EMBL/GenBank/DDBJ databases">
        <title>Genetic variation in Jamaican populations of the coffee berry borer (Hypothenemus hampei).</title>
        <authorList>
            <person name="Errbii M."/>
            <person name="Myrie A."/>
        </authorList>
    </citation>
    <scope>NUCLEOTIDE SEQUENCE [LARGE SCALE GENOMIC DNA]</scope>
    <source>
        <strain evidence="5">JA-Hopewell-2020-01-JO</strain>
        <tissue evidence="5">Whole body</tissue>
    </source>
</reference>
<comment type="similarity">
    <text evidence="3">Belongs to the TO family.</text>
</comment>
<accession>A0ABD1EZY6</accession>
<dbReference type="FunFam" id="3.15.10.30:FF:000001">
    <property type="entry name" value="Takeout-like protein 1"/>
    <property type="match status" value="1"/>
</dbReference>